<dbReference type="PANTHER" id="PTHR43512:SF4">
    <property type="entry name" value="TRANSLATION FACTOR GUF1 HOMOLOG, CHLOROPLASTIC"/>
    <property type="match status" value="1"/>
</dbReference>
<dbReference type="FunFam" id="3.30.70.2570:FF:000001">
    <property type="entry name" value="Translation factor GUF1, mitochondrial"/>
    <property type="match status" value="1"/>
</dbReference>
<dbReference type="EMBL" id="MGKI01000001">
    <property type="protein sequence ID" value="OGN23595.1"/>
    <property type="molecule type" value="Genomic_DNA"/>
</dbReference>
<evidence type="ECO:0000256" key="7">
    <source>
        <dbReference type="ARBA" id="ARBA00023136"/>
    </source>
</evidence>
<dbReference type="Gene3D" id="3.30.70.240">
    <property type="match status" value="1"/>
</dbReference>
<dbReference type="Proteomes" id="UP000178227">
    <property type="component" value="Unassembled WGS sequence"/>
</dbReference>
<keyword evidence="5 12" id="KW-0648">Protein biosynthesis</keyword>
<evidence type="ECO:0000256" key="5">
    <source>
        <dbReference type="ARBA" id="ARBA00022917"/>
    </source>
</evidence>
<dbReference type="Gene3D" id="3.30.70.2570">
    <property type="entry name" value="Elongation factor 4, C-terminal domain"/>
    <property type="match status" value="1"/>
</dbReference>
<dbReference type="FunFam" id="3.30.70.240:FF:000007">
    <property type="entry name" value="Translation factor GUF1, mitochondrial"/>
    <property type="match status" value="1"/>
</dbReference>
<protein>
    <recommendedName>
        <fullName evidence="11 12">Elongation factor 4</fullName>
        <shortName evidence="12">EF-4</shortName>
        <ecNumber evidence="11 12">3.6.5.n1</ecNumber>
    </recommendedName>
    <alternativeName>
        <fullName evidence="12">Ribosomal back-translocase LepA</fullName>
    </alternativeName>
</protein>
<dbReference type="InterPro" id="IPR031157">
    <property type="entry name" value="G_TR_CS"/>
</dbReference>
<evidence type="ECO:0000313" key="14">
    <source>
        <dbReference type="EMBL" id="OGN23595.1"/>
    </source>
</evidence>
<dbReference type="InterPro" id="IPR000640">
    <property type="entry name" value="EFG_V-like"/>
</dbReference>
<evidence type="ECO:0000259" key="13">
    <source>
        <dbReference type="PROSITE" id="PS51722"/>
    </source>
</evidence>
<comment type="similarity">
    <text evidence="10">Belongs to the GTP-binding elongation factor family. LepA subfamily.</text>
</comment>
<dbReference type="Pfam" id="PF00679">
    <property type="entry name" value="EFG_C"/>
    <property type="match status" value="1"/>
</dbReference>
<dbReference type="CDD" id="cd01890">
    <property type="entry name" value="LepA"/>
    <property type="match status" value="1"/>
</dbReference>
<dbReference type="InterPro" id="IPR035647">
    <property type="entry name" value="EFG_III/V"/>
</dbReference>
<evidence type="ECO:0000256" key="8">
    <source>
        <dbReference type="ARBA" id="ARBA00050293"/>
    </source>
</evidence>
<feature type="domain" description="Tr-type G" evidence="13">
    <location>
        <begin position="2"/>
        <end position="218"/>
    </location>
</feature>
<dbReference type="FunFam" id="2.40.30.10:FF:000015">
    <property type="entry name" value="Translation factor GUF1, mitochondrial"/>
    <property type="match status" value="1"/>
</dbReference>
<gene>
    <name evidence="12" type="primary">lepA</name>
    <name evidence="14" type="ORF">A2918_00810</name>
</gene>
<dbReference type="SUPFAM" id="SSF54980">
    <property type="entry name" value="EF-G C-terminal domain-like"/>
    <property type="match status" value="2"/>
</dbReference>
<dbReference type="FunFam" id="3.30.70.870:FF:000004">
    <property type="entry name" value="Translation factor GUF1, mitochondrial"/>
    <property type="match status" value="1"/>
</dbReference>
<accession>A0A1F8GDY6</accession>
<evidence type="ECO:0000256" key="12">
    <source>
        <dbReference type="HAMAP-Rule" id="MF_00071"/>
    </source>
</evidence>
<dbReference type="PRINTS" id="PR00315">
    <property type="entry name" value="ELONGATNFCT"/>
</dbReference>
<dbReference type="SUPFAM" id="SSF50447">
    <property type="entry name" value="Translation proteins"/>
    <property type="match status" value="1"/>
</dbReference>
<dbReference type="GO" id="GO:0045727">
    <property type="term" value="P:positive regulation of translation"/>
    <property type="evidence" value="ECO:0007669"/>
    <property type="project" value="UniProtKB-UniRule"/>
</dbReference>
<dbReference type="GO" id="GO:0005886">
    <property type="term" value="C:plasma membrane"/>
    <property type="evidence" value="ECO:0007669"/>
    <property type="project" value="UniProtKB-SubCell"/>
</dbReference>
<feature type="binding site" evidence="12">
    <location>
        <begin position="165"/>
        <end position="168"/>
    </location>
    <ligand>
        <name>GTP</name>
        <dbReference type="ChEBI" id="CHEBI:37565"/>
    </ligand>
</feature>
<evidence type="ECO:0000256" key="2">
    <source>
        <dbReference type="ARBA" id="ARBA00022475"/>
    </source>
</evidence>
<evidence type="ECO:0000256" key="4">
    <source>
        <dbReference type="ARBA" id="ARBA00022801"/>
    </source>
</evidence>
<dbReference type="InterPro" id="IPR038363">
    <property type="entry name" value="LepA_C_sf"/>
</dbReference>
<keyword evidence="4 12" id="KW-0378">Hydrolase</keyword>
<evidence type="ECO:0000256" key="11">
    <source>
        <dbReference type="ARBA" id="ARBA00066744"/>
    </source>
</evidence>
<dbReference type="InterPro" id="IPR035654">
    <property type="entry name" value="LepA_IV"/>
</dbReference>
<keyword evidence="6 12" id="KW-0342">GTP-binding</keyword>
<dbReference type="NCBIfam" id="TIGR01393">
    <property type="entry name" value="lepA"/>
    <property type="match status" value="1"/>
</dbReference>
<dbReference type="InterPro" id="IPR006297">
    <property type="entry name" value="EF-4"/>
</dbReference>
<comment type="subcellular location">
    <subcellularLocation>
        <location evidence="12">Cell membrane</location>
        <topology evidence="12">Peripheral membrane protein</topology>
        <orientation evidence="12">Cytoplasmic side</orientation>
    </subcellularLocation>
</comment>
<reference evidence="14 15" key="1">
    <citation type="journal article" date="2016" name="Nat. Commun.">
        <title>Thousands of microbial genomes shed light on interconnected biogeochemical processes in an aquifer system.</title>
        <authorList>
            <person name="Anantharaman K."/>
            <person name="Brown C.T."/>
            <person name="Hug L.A."/>
            <person name="Sharon I."/>
            <person name="Castelle C.J."/>
            <person name="Probst A.J."/>
            <person name="Thomas B.C."/>
            <person name="Singh A."/>
            <person name="Wilkins M.J."/>
            <person name="Karaoz U."/>
            <person name="Brodie E.L."/>
            <person name="Williams K.H."/>
            <person name="Hubbard S.S."/>
            <person name="Banfield J.F."/>
        </authorList>
    </citation>
    <scope>NUCLEOTIDE SEQUENCE [LARGE SCALE GENOMIC DNA]</scope>
</reference>
<evidence type="ECO:0000256" key="9">
    <source>
        <dbReference type="ARBA" id="ARBA00057626"/>
    </source>
</evidence>
<keyword evidence="2 12" id="KW-1003">Cell membrane</keyword>
<keyword evidence="3 12" id="KW-0547">Nucleotide-binding</keyword>
<comment type="catalytic activity">
    <reaction evidence="8 12">
        <text>GTP + H2O = GDP + phosphate + H(+)</text>
        <dbReference type="Rhea" id="RHEA:19669"/>
        <dbReference type="ChEBI" id="CHEBI:15377"/>
        <dbReference type="ChEBI" id="CHEBI:15378"/>
        <dbReference type="ChEBI" id="CHEBI:37565"/>
        <dbReference type="ChEBI" id="CHEBI:43474"/>
        <dbReference type="ChEBI" id="CHEBI:58189"/>
        <dbReference type="EC" id="3.6.5.n1"/>
    </reaction>
</comment>
<dbReference type="Gene3D" id="2.40.30.10">
    <property type="entry name" value="Translation factors"/>
    <property type="match status" value="1"/>
</dbReference>
<dbReference type="InterPro" id="IPR005225">
    <property type="entry name" value="Small_GTP-bd"/>
</dbReference>
<dbReference type="PROSITE" id="PS51722">
    <property type="entry name" value="G_TR_2"/>
    <property type="match status" value="1"/>
</dbReference>
<evidence type="ECO:0000256" key="1">
    <source>
        <dbReference type="ARBA" id="ARBA00005454"/>
    </source>
</evidence>
<keyword evidence="7 12" id="KW-0472">Membrane</keyword>
<evidence type="ECO:0000313" key="15">
    <source>
        <dbReference type="Proteomes" id="UP000178227"/>
    </source>
</evidence>
<dbReference type="GO" id="GO:0003924">
    <property type="term" value="F:GTPase activity"/>
    <property type="evidence" value="ECO:0007669"/>
    <property type="project" value="UniProtKB-UniRule"/>
</dbReference>
<dbReference type="InterPro" id="IPR027417">
    <property type="entry name" value="P-loop_NTPase"/>
</dbReference>
<name>A0A1F8GDY6_9BACT</name>
<evidence type="ECO:0000256" key="6">
    <source>
        <dbReference type="ARBA" id="ARBA00023134"/>
    </source>
</evidence>
<sequence length="645" mass="71819">MNNIRNFCIIAHVDHGKSTLADRFLELTGTVEKRKMQEQYLDTMELERERGITIKLQPVRMIYRPPKTLNSKLETLNNFKTLNQKLESLELRTSDLEFANSEQEFVLNLIDTPGHVDFSYEVSRSLAAVEGAILLVDASKGIQAQTLANLHLAKEQGLTIIPAVNKIDLPNARTAQVKEELANLLGVEPETILEISGKNGTNIERLLERVIEEVPPPSLAIASSGGQRPPGLEGEFKALIFDSAFDAYKGVIAYVRVFDGSFKRGDKILAFATKAKADVVEVGFFSPKLTPSMELAAGDIGYIATGLKDPGLIRVGDTITNYQLPITNNQFQPLAGYKEPRPMVFASFFPEKGEDYDILKDALGKLKLTDASLMYEPESSVGLGRGFRLGFLGMLHVEIISERLKREFGLALIISTPSVEYEVQIKSQKSKVKIRSASQLPDPSKIESIAEPIVDIEIITPDSYLGSVMELVSQFRNAYEATEYLGKETVLLKYEMPLSEVITDFYDKLKSVSSGYASMSYELKGTAVNDLVRLDILIAGELVEPFSRIVPKEKVHYEGRAMAAKLKEVVPPQWFEVAIQAAIGGTIIARESIKARRKDVTGYLYGGDVTRKMKLLEKQKKGKKKMKESGRVNLPQEVFLKMLKR</sequence>
<comment type="caution">
    <text evidence="14">The sequence shown here is derived from an EMBL/GenBank/DDBJ whole genome shotgun (WGS) entry which is preliminary data.</text>
</comment>
<dbReference type="HAMAP" id="MF_00071">
    <property type="entry name" value="LepA"/>
    <property type="match status" value="1"/>
</dbReference>
<feature type="binding site" evidence="12">
    <location>
        <begin position="14"/>
        <end position="19"/>
    </location>
    <ligand>
        <name>GTP</name>
        <dbReference type="ChEBI" id="CHEBI:37565"/>
    </ligand>
</feature>
<dbReference type="EC" id="3.6.5.n1" evidence="11 12"/>
<dbReference type="InterPro" id="IPR004161">
    <property type="entry name" value="EFTu-like_2"/>
</dbReference>
<dbReference type="PANTHER" id="PTHR43512">
    <property type="entry name" value="TRANSLATION FACTOR GUF1-RELATED"/>
    <property type="match status" value="1"/>
</dbReference>
<dbReference type="GO" id="GO:0005525">
    <property type="term" value="F:GTP binding"/>
    <property type="evidence" value="ECO:0007669"/>
    <property type="project" value="UniProtKB-UniRule"/>
</dbReference>
<dbReference type="Pfam" id="PF00009">
    <property type="entry name" value="GTP_EFTU"/>
    <property type="match status" value="1"/>
</dbReference>
<dbReference type="AlphaFoldDB" id="A0A1F8GDY6"/>
<proteinExistence type="inferred from homology"/>
<evidence type="ECO:0000256" key="3">
    <source>
        <dbReference type="ARBA" id="ARBA00022741"/>
    </source>
</evidence>
<comment type="function">
    <text evidence="9 12">Required for accurate and efficient protein synthesis under certain stress conditions. May act as a fidelity factor of the translation reaction, by catalyzing a one-codon backward translocation of tRNAs on improperly translocated ribosomes. Back-translocation proceeds from a post-translocation (POST) complex to a pre-translocation (PRE) complex, thus giving elongation factor G a second chance to translocate the tRNAs correctly. Binds to ribosomes in a GTP-dependent manner.</text>
</comment>
<dbReference type="InterPro" id="IPR009000">
    <property type="entry name" value="Transl_B-barrel_sf"/>
</dbReference>
<keyword evidence="14" id="KW-0251">Elongation factor</keyword>
<dbReference type="SMART" id="SM00838">
    <property type="entry name" value="EFG_C"/>
    <property type="match status" value="1"/>
</dbReference>
<dbReference type="Pfam" id="PF03144">
    <property type="entry name" value="GTP_EFTU_D2"/>
    <property type="match status" value="1"/>
</dbReference>
<dbReference type="STRING" id="1802694.A2918_00810"/>
<dbReference type="PROSITE" id="PS00301">
    <property type="entry name" value="G_TR_1"/>
    <property type="match status" value="1"/>
</dbReference>
<dbReference type="Gene3D" id="3.30.70.870">
    <property type="entry name" value="Elongation Factor G (Translational Gtpase), domain 3"/>
    <property type="match status" value="1"/>
</dbReference>
<dbReference type="InterPro" id="IPR000795">
    <property type="entry name" value="T_Tr_GTP-bd_dom"/>
</dbReference>
<dbReference type="SUPFAM" id="SSF52540">
    <property type="entry name" value="P-loop containing nucleoside triphosphate hydrolases"/>
    <property type="match status" value="1"/>
</dbReference>
<dbReference type="GO" id="GO:0043022">
    <property type="term" value="F:ribosome binding"/>
    <property type="evidence" value="ECO:0007669"/>
    <property type="project" value="UniProtKB-UniRule"/>
</dbReference>
<dbReference type="CDD" id="cd03699">
    <property type="entry name" value="EF4_II"/>
    <property type="match status" value="1"/>
</dbReference>
<dbReference type="Pfam" id="PF06421">
    <property type="entry name" value="LepA_C"/>
    <property type="match status" value="1"/>
</dbReference>
<dbReference type="InterPro" id="IPR013842">
    <property type="entry name" value="LepA_CTD"/>
</dbReference>
<dbReference type="CDD" id="cd03709">
    <property type="entry name" value="lepA_C"/>
    <property type="match status" value="1"/>
</dbReference>
<dbReference type="Gene3D" id="3.40.50.300">
    <property type="entry name" value="P-loop containing nucleotide triphosphate hydrolases"/>
    <property type="match status" value="1"/>
</dbReference>
<dbReference type="NCBIfam" id="TIGR00231">
    <property type="entry name" value="small_GTP"/>
    <property type="match status" value="1"/>
</dbReference>
<organism evidence="14 15">
    <name type="scientific">Candidatus Yanofskybacteria bacterium RIFCSPLOWO2_01_FULL_42_49</name>
    <dbReference type="NCBI Taxonomy" id="1802694"/>
    <lineage>
        <taxon>Bacteria</taxon>
        <taxon>Candidatus Yanofskyibacteriota</taxon>
    </lineage>
</organism>
<evidence type="ECO:0000256" key="10">
    <source>
        <dbReference type="ARBA" id="ARBA00061052"/>
    </source>
</evidence>
<comment type="similarity">
    <text evidence="1 12">Belongs to the TRAFAC class translation factor GTPase superfamily. Classic translation factor GTPase family. LepA subfamily.</text>
</comment>
<dbReference type="GO" id="GO:0003746">
    <property type="term" value="F:translation elongation factor activity"/>
    <property type="evidence" value="ECO:0007669"/>
    <property type="project" value="UniProtKB-UniRule"/>
</dbReference>